<dbReference type="InterPro" id="IPR003599">
    <property type="entry name" value="Ig_sub"/>
</dbReference>
<dbReference type="Pfam" id="PF07686">
    <property type="entry name" value="V-set"/>
    <property type="match status" value="1"/>
</dbReference>
<dbReference type="InterPro" id="IPR036179">
    <property type="entry name" value="Ig-like_dom_sf"/>
</dbReference>
<evidence type="ECO:0000313" key="15">
    <source>
        <dbReference type="Proteomes" id="UP000503349"/>
    </source>
</evidence>
<keyword evidence="4 12" id="KW-0732">Signal</keyword>
<dbReference type="Gene3D" id="2.60.40.10">
    <property type="entry name" value="Immunoglobulins"/>
    <property type="match status" value="1"/>
</dbReference>
<accession>A0A6G1Q7H3</accession>
<keyword evidence="10" id="KW-0393">Immunoglobulin domain</keyword>
<keyword evidence="15" id="KW-1185">Reference proteome</keyword>
<evidence type="ECO:0000256" key="9">
    <source>
        <dbReference type="ARBA" id="ARBA00023180"/>
    </source>
</evidence>
<evidence type="ECO:0000259" key="13">
    <source>
        <dbReference type="PROSITE" id="PS50835"/>
    </source>
</evidence>
<evidence type="ECO:0000256" key="7">
    <source>
        <dbReference type="ARBA" id="ARBA00023157"/>
    </source>
</evidence>
<dbReference type="GO" id="GO:0007166">
    <property type="term" value="P:cell surface receptor signaling pathway"/>
    <property type="evidence" value="ECO:0007669"/>
    <property type="project" value="TreeGrafter"/>
</dbReference>
<dbReference type="GO" id="GO:0031295">
    <property type="term" value="P:T cell costimulation"/>
    <property type="evidence" value="ECO:0007669"/>
    <property type="project" value="TreeGrafter"/>
</dbReference>
<dbReference type="InterPro" id="IPR013106">
    <property type="entry name" value="Ig_V-set"/>
</dbReference>
<dbReference type="EMBL" id="CM015724">
    <property type="protein sequence ID" value="KAF3698218.1"/>
    <property type="molecule type" value="Genomic_DNA"/>
</dbReference>
<dbReference type="PROSITE" id="PS50835">
    <property type="entry name" value="IG_LIKE"/>
    <property type="match status" value="1"/>
</dbReference>
<sequence>MASLTCFIGFAFCFLVSGSEVSQNIIAEPGQTITLPCQIPKNTPVVIVEWTRPDLGTQYVLFYRDGQSDPENQSPSFKNRVGLKEGLMQDGDVSLILKDVTMDDKGTYECHIVPKETNRRKRAGSFDTEPIKIINLNVRQPGFTHDEVGLVIGVLAVALVLALVPAGVLIWRRRKGFKKATAFQSSVDEEFELKPL</sequence>
<dbReference type="Proteomes" id="UP000503349">
    <property type="component" value="Chromosome 13"/>
</dbReference>
<comment type="subcellular location">
    <subcellularLocation>
        <location evidence="1">Cell membrane</location>
        <topology evidence="1">Single-pass type I membrane protein</topology>
    </subcellularLocation>
</comment>
<dbReference type="SUPFAM" id="SSF48726">
    <property type="entry name" value="Immunoglobulin"/>
    <property type="match status" value="1"/>
</dbReference>
<organism evidence="14 15">
    <name type="scientific">Channa argus</name>
    <name type="common">Northern snakehead</name>
    <name type="synonym">Ophicephalus argus</name>
    <dbReference type="NCBI Taxonomy" id="215402"/>
    <lineage>
        <taxon>Eukaryota</taxon>
        <taxon>Metazoa</taxon>
        <taxon>Chordata</taxon>
        <taxon>Craniata</taxon>
        <taxon>Vertebrata</taxon>
        <taxon>Euteleostomi</taxon>
        <taxon>Actinopterygii</taxon>
        <taxon>Neopterygii</taxon>
        <taxon>Teleostei</taxon>
        <taxon>Neoteleostei</taxon>
        <taxon>Acanthomorphata</taxon>
        <taxon>Anabantaria</taxon>
        <taxon>Anabantiformes</taxon>
        <taxon>Channoidei</taxon>
        <taxon>Channidae</taxon>
        <taxon>Channa</taxon>
    </lineage>
</organism>
<dbReference type="GO" id="GO:0006955">
    <property type="term" value="P:immune response"/>
    <property type="evidence" value="ECO:0007669"/>
    <property type="project" value="TreeGrafter"/>
</dbReference>
<reference evidence="14 15" key="1">
    <citation type="submission" date="2019-02" db="EMBL/GenBank/DDBJ databases">
        <title>Opniocepnalus argus genome.</title>
        <authorList>
            <person name="Zhou C."/>
            <person name="Xiao S."/>
        </authorList>
    </citation>
    <scope>NUCLEOTIDE SEQUENCE [LARGE SCALE GENOMIC DNA]</scope>
    <source>
        <strain evidence="14">OARG1902GOOAL</strain>
        <tissue evidence="14">Muscle</tissue>
    </source>
</reference>
<dbReference type="PANTHER" id="PTHR25466">
    <property type="entry name" value="T-LYMPHOCYTE ACTIVATION ANTIGEN"/>
    <property type="match status" value="1"/>
</dbReference>
<evidence type="ECO:0000313" key="14">
    <source>
        <dbReference type="EMBL" id="KAF3698218.1"/>
    </source>
</evidence>
<dbReference type="InterPro" id="IPR003598">
    <property type="entry name" value="Ig_sub2"/>
</dbReference>
<keyword evidence="5 11" id="KW-1133">Transmembrane helix</keyword>
<evidence type="ECO:0000256" key="2">
    <source>
        <dbReference type="ARBA" id="ARBA00022475"/>
    </source>
</evidence>
<evidence type="ECO:0000256" key="11">
    <source>
        <dbReference type="SAM" id="Phobius"/>
    </source>
</evidence>
<name>A0A6G1Q7H3_CHAAH</name>
<feature type="signal peptide" evidence="12">
    <location>
        <begin position="1"/>
        <end position="18"/>
    </location>
</feature>
<dbReference type="AlphaFoldDB" id="A0A6G1Q7H3"/>
<evidence type="ECO:0000256" key="8">
    <source>
        <dbReference type="ARBA" id="ARBA00023170"/>
    </source>
</evidence>
<dbReference type="GO" id="GO:0071222">
    <property type="term" value="P:cellular response to lipopolysaccharide"/>
    <property type="evidence" value="ECO:0007669"/>
    <property type="project" value="TreeGrafter"/>
</dbReference>
<keyword evidence="6 11" id="KW-0472">Membrane</keyword>
<evidence type="ECO:0000256" key="1">
    <source>
        <dbReference type="ARBA" id="ARBA00004251"/>
    </source>
</evidence>
<evidence type="ECO:0000256" key="6">
    <source>
        <dbReference type="ARBA" id="ARBA00023136"/>
    </source>
</evidence>
<proteinExistence type="predicted"/>
<keyword evidence="3 11" id="KW-0812">Transmembrane</keyword>
<reference evidence="15" key="2">
    <citation type="submission" date="2019-02" db="EMBL/GenBank/DDBJ databases">
        <title>Opniocepnalus argus Var Kimnra genome.</title>
        <authorList>
            <person name="Zhou C."/>
            <person name="Xiao S."/>
        </authorList>
    </citation>
    <scope>NUCLEOTIDE SEQUENCE [LARGE SCALE GENOMIC DNA]</scope>
</reference>
<keyword evidence="8" id="KW-0675">Receptor</keyword>
<evidence type="ECO:0000256" key="5">
    <source>
        <dbReference type="ARBA" id="ARBA00022989"/>
    </source>
</evidence>
<evidence type="ECO:0000256" key="3">
    <source>
        <dbReference type="ARBA" id="ARBA00022692"/>
    </source>
</evidence>
<dbReference type="GO" id="GO:0042102">
    <property type="term" value="P:positive regulation of T cell proliferation"/>
    <property type="evidence" value="ECO:0007669"/>
    <property type="project" value="TreeGrafter"/>
</dbReference>
<dbReference type="SMART" id="SM00409">
    <property type="entry name" value="IG"/>
    <property type="match status" value="1"/>
</dbReference>
<feature type="domain" description="Ig-like" evidence="13">
    <location>
        <begin position="27"/>
        <end position="112"/>
    </location>
</feature>
<feature type="transmembrane region" description="Helical" evidence="11">
    <location>
        <begin position="148"/>
        <end position="171"/>
    </location>
</feature>
<evidence type="ECO:0000256" key="4">
    <source>
        <dbReference type="ARBA" id="ARBA00022729"/>
    </source>
</evidence>
<dbReference type="InterPro" id="IPR007110">
    <property type="entry name" value="Ig-like_dom"/>
</dbReference>
<dbReference type="GO" id="GO:0009897">
    <property type="term" value="C:external side of plasma membrane"/>
    <property type="evidence" value="ECO:0007669"/>
    <property type="project" value="TreeGrafter"/>
</dbReference>
<dbReference type="InterPro" id="IPR051713">
    <property type="entry name" value="T-cell_Activation_Regulation"/>
</dbReference>
<keyword evidence="2" id="KW-1003">Cell membrane</keyword>
<dbReference type="PANTHER" id="PTHR25466:SF9">
    <property type="entry name" value="FIBRONECTIN TYPE-III DOMAIN-CONTAINING PROTEIN"/>
    <property type="match status" value="1"/>
</dbReference>
<feature type="chain" id="PRO_5026114337" evidence="12">
    <location>
        <begin position="19"/>
        <end position="196"/>
    </location>
</feature>
<evidence type="ECO:0000256" key="12">
    <source>
        <dbReference type="SAM" id="SignalP"/>
    </source>
</evidence>
<dbReference type="GO" id="GO:0042130">
    <property type="term" value="P:negative regulation of T cell proliferation"/>
    <property type="evidence" value="ECO:0007669"/>
    <property type="project" value="TreeGrafter"/>
</dbReference>
<gene>
    <name evidence="14" type="ORF">EXN66_Car013899</name>
</gene>
<keyword evidence="7" id="KW-1015">Disulfide bond</keyword>
<dbReference type="InterPro" id="IPR013783">
    <property type="entry name" value="Ig-like_fold"/>
</dbReference>
<dbReference type="SMART" id="SM00408">
    <property type="entry name" value="IGc2"/>
    <property type="match status" value="1"/>
</dbReference>
<evidence type="ECO:0000256" key="10">
    <source>
        <dbReference type="ARBA" id="ARBA00023319"/>
    </source>
</evidence>
<protein>
    <submittedName>
        <fullName evidence="14">Myelin-oligodendrocyte glycoprotein</fullName>
    </submittedName>
</protein>
<keyword evidence="9" id="KW-0325">Glycoprotein</keyword>
<dbReference type="SMART" id="SM00406">
    <property type="entry name" value="IGv"/>
    <property type="match status" value="1"/>
</dbReference>